<dbReference type="Gene3D" id="1.10.10.60">
    <property type="entry name" value="Homeodomain-like"/>
    <property type="match status" value="2"/>
</dbReference>
<dbReference type="InterPro" id="IPR037923">
    <property type="entry name" value="HTH-like"/>
</dbReference>
<dbReference type="Pfam" id="PF02311">
    <property type="entry name" value="AraC_binding"/>
    <property type="match status" value="1"/>
</dbReference>
<dbReference type="PROSITE" id="PS01124">
    <property type="entry name" value="HTH_ARAC_FAMILY_2"/>
    <property type="match status" value="1"/>
</dbReference>
<protein>
    <submittedName>
        <fullName evidence="5">Helix-turn-helix domain-containing protein</fullName>
    </submittedName>
</protein>
<keyword evidence="2" id="KW-0238">DNA-binding</keyword>
<evidence type="ECO:0000256" key="3">
    <source>
        <dbReference type="ARBA" id="ARBA00023163"/>
    </source>
</evidence>
<evidence type="ECO:0000313" key="5">
    <source>
        <dbReference type="EMBL" id="MFD2629977.1"/>
    </source>
</evidence>
<dbReference type="SUPFAM" id="SSF46689">
    <property type="entry name" value="Homeodomain-like"/>
    <property type="match status" value="2"/>
</dbReference>
<dbReference type="SUPFAM" id="SSF51215">
    <property type="entry name" value="Regulatory protein AraC"/>
    <property type="match status" value="1"/>
</dbReference>
<keyword evidence="1" id="KW-0805">Transcription regulation</keyword>
<keyword evidence="6" id="KW-1185">Reference proteome</keyword>
<feature type="domain" description="HTH araC/xylS-type" evidence="4">
    <location>
        <begin position="161"/>
        <end position="259"/>
    </location>
</feature>
<dbReference type="SMART" id="SM00342">
    <property type="entry name" value="HTH_ARAC"/>
    <property type="match status" value="1"/>
</dbReference>
<organism evidence="5 6">
    <name type="scientific">Oceanobacillus kapialis</name>
    <dbReference type="NCBI Taxonomy" id="481353"/>
    <lineage>
        <taxon>Bacteria</taxon>
        <taxon>Bacillati</taxon>
        <taxon>Bacillota</taxon>
        <taxon>Bacilli</taxon>
        <taxon>Bacillales</taxon>
        <taxon>Bacillaceae</taxon>
        <taxon>Oceanobacillus</taxon>
    </lineage>
</organism>
<dbReference type="InterPro" id="IPR003313">
    <property type="entry name" value="AraC-bd"/>
</dbReference>
<dbReference type="Pfam" id="PF12833">
    <property type="entry name" value="HTH_18"/>
    <property type="match status" value="1"/>
</dbReference>
<dbReference type="InterPro" id="IPR009057">
    <property type="entry name" value="Homeodomain-like_sf"/>
</dbReference>
<dbReference type="Proteomes" id="UP001597451">
    <property type="component" value="Unassembled WGS sequence"/>
</dbReference>
<name>A0ABW5Q2V5_9BACI</name>
<evidence type="ECO:0000313" key="6">
    <source>
        <dbReference type="Proteomes" id="UP001597451"/>
    </source>
</evidence>
<accession>A0ABW5Q2V5</accession>
<evidence type="ECO:0000256" key="2">
    <source>
        <dbReference type="ARBA" id="ARBA00023125"/>
    </source>
</evidence>
<reference evidence="6" key="1">
    <citation type="journal article" date="2019" name="Int. J. Syst. Evol. Microbiol.">
        <title>The Global Catalogue of Microorganisms (GCM) 10K type strain sequencing project: providing services to taxonomists for standard genome sequencing and annotation.</title>
        <authorList>
            <consortium name="The Broad Institute Genomics Platform"/>
            <consortium name="The Broad Institute Genome Sequencing Center for Infectious Disease"/>
            <person name="Wu L."/>
            <person name="Ma J."/>
        </authorList>
    </citation>
    <scope>NUCLEOTIDE SEQUENCE [LARGE SCALE GENOMIC DNA]</scope>
    <source>
        <strain evidence="6">TISTR 1858</strain>
    </source>
</reference>
<comment type="caution">
    <text evidence="5">The sequence shown here is derived from an EMBL/GenBank/DDBJ whole genome shotgun (WGS) entry which is preliminary data.</text>
</comment>
<dbReference type="Gene3D" id="2.60.120.10">
    <property type="entry name" value="Jelly Rolls"/>
    <property type="match status" value="1"/>
</dbReference>
<dbReference type="EMBL" id="JBHUMX010000041">
    <property type="protein sequence ID" value="MFD2629977.1"/>
    <property type="molecule type" value="Genomic_DNA"/>
</dbReference>
<keyword evidence="3" id="KW-0804">Transcription</keyword>
<dbReference type="RefSeq" id="WP_379562766.1">
    <property type="nucleotide sequence ID" value="NZ_JBHUMX010000041.1"/>
</dbReference>
<dbReference type="PROSITE" id="PS00041">
    <property type="entry name" value="HTH_ARAC_FAMILY_1"/>
    <property type="match status" value="1"/>
</dbReference>
<dbReference type="InterPro" id="IPR018060">
    <property type="entry name" value="HTH_AraC"/>
</dbReference>
<evidence type="ECO:0000259" key="4">
    <source>
        <dbReference type="PROSITE" id="PS01124"/>
    </source>
</evidence>
<proteinExistence type="predicted"/>
<dbReference type="InterPro" id="IPR018062">
    <property type="entry name" value="HTH_AraC-typ_CS"/>
</dbReference>
<dbReference type="PANTHER" id="PTHR43280">
    <property type="entry name" value="ARAC-FAMILY TRANSCRIPTIONAL REGULATOR"/>
    <property type="match status" value="1"/>
</dbReference>
<evidence type="ECO:0000256" key="1">
    <source>
        <dbReference type="ARBA" id="ARBA00023015"/>
    </source>
</evidence>
<sequence>MAGIKIKENVHSDKDLVKSHHHSIHQILYVLESKGKFIFNNQAHPFKKDHVAIIPPYAEHAIVAEEKMTVLVLEFDINQLDIGMQQAFHEKENFSKTCILELSLFDAVHVRQLLRRMLYEQSRMANYQFLATKIFLSELMLTLLRATRDETITNANSLRAERLRKYINENYFEITDAGDISQRLGISARHVNTIFKESYQTTPMKYLNEVRMETAKKLLMETDKDITSICFEVGFESLSTFYRRFKEYMNISPHKFRLNSHYTTTKK</sequence>
<dbReference type="PANTHER" id="PTHR43280:SF2">
    <property type="entry name" value="HTH-TYPE TRANSCRIPTIONAL REGULATOR EXSA"/>
    <property type="match status" value="1"/>
</dbReference>
<gene>
    <name evidence="5" type="ORF">ACFSUN_14410</name>
</gene>
<dbReference type="CDD" id="cd02208">
    <property type="entry name" value="cupin_RmlC-like"/>
    <property type="match status" value="1"/>
</dbReference>
<dbReference type="InterPro" id="IPR014710">
    <property type="entry name" value="RmlC-like_jellyroll"/>
</dbReference>